<keyword evidence="3" id="KW-1185">Reference proteome</keyword>
<dbReference type="Pfam" id="PF08346">
    <property type="entry name" value="AntA"/>
    <property type="match status" value="1"/>
</dbReference>
<dbReference type="Proteomes" id="UP000321940">
    <property type="component" value="Chromosome"/>
</dbReference>
<dbReference type="PANTHER" id="PTHR36180:SF1">
    <property type="entry name" value="ANTA_ANTB ANTIREPRESSOR DOMAIN-CONTAINING PROTEIN"/>
    <property type="match status" value="1"/>
</dbReference>
<name>A0A5B9CW27_9HYPH</name>
<dbReference type="PANTHER" id="PTHR36180">
    <property type="entry name" value="DNA-BINDING PROTEIN-RELATED-RELATED"/>
    <property type="match status" value="1"/>
</dbReference>
<evidence type="ECO:0000313" key="3">
    <source>
        <dbReference type="Proteomes" id="UP000321940"/>
    </source>
</evidence>
<dbReference type="RefSeq" id="WP_120100892.1">
    <property type="nucleotide sequence ID" value="NZ_CP031843.2"/>
</dbReference>
<dbReference type="AlphaFoldDB" id="A0A5B9CW27"/>
<reference evidence="2 3" key="1">
    <citation type="journal article" date="2020" name="Int. J. Syst. Evol. Microbiol.">
        <title>Bartonella kosoyi sp. nov. and Bartonella krasnovii sp. nov., two novel species closely related to the zoonotic Bartonella elizabethae, isolated from black rats and wild desert rodent-fleas.</title>
        <authorList>
            <person name="Gutierrez R."/>
            <person name="Shalit T."/>
            <person name="Markus B."/>
            <person name="Yuan C."/>
            <person name="Nachum-Biala Y."/>
            <person name="Elad D."/>
            <person name="Harrus S."/>
        </authorList>
    </citation>
    <scope>NUCLEOTIDE SEQUENCE [LARGE SCALE GENOMIC DNA]</scope>
    <source>
        <strain evidence="2 3">Tel Aviv</strain>
    </source>
</reference>
<dbReference type="EMBL" id="CP031843">
    <property type="protein sequence ID" value="QEE08882.1"/>
    <property type="molecule type" value="Genomic_DNA"/>
</dbReference>
<evidence type="ECO:0000313" key="2">
    <source>
        <dbReference type="EMBL" id="QEE08882.1"/>
    </source>
</evidence>
<organism evidence="2 3">
    <name type="scientific">Bartonella kosoyi</name>
    <dbReference type="NCBI Taxonomy" id="2133959"/>
    <lineage>
        <taxon>Bacteria</taxon>
        <taxon>Pseudomonadati</taxon>
        <taxon>Pseudomonadota</taxon>
        <taxon>Alphaproteobacteria</taxon>
        <taxon>Hyphomicrobiales</taxon>
        <taxon>Bartonellaceae</taxon>
        <taxon>Bartonella</taxon>
    </lineage>
</organism>
<feature type="domain" description="AntA/AntB antirepressor" evidence="1">
    <location>
        <begin position="20"/>
        <end position="88"/>
    </location>
</feature>
<accession>A0A5B9CW27</accession>
<protein>
    <submittedName>
        <fullName evidence="2">Phage antirepressor Ant</fullName>
    </submittedName>
</protein>
<evidence type="ECO:0000259" key="1">
    <source>
        <dbReference type="Pfam" id="PF08346"/>
    </source>
</evidence>
<dbReference type="KEGG" id="bky:D1093_04385"/>
<dbReference type="InterPro" id="IPR013557">
    <property type="entry name" value="AntA/B_antirep"/>
</dbReference>
<sequence length="176" mass="20904">MNTLIKISEQAVGQETVQTVNARELYMFLEVNSKFADWIVRRIKEYGFLENQDYGFTFLKNEKRKNVISKEYHITLNMAKELSMVERNEKGRQARRYFIECEKKLKSQSVDYDHDTRFDFPKDWDKMSPTKKAVYIYGPLHMHLVKAFTLVEESEQYKTLIEEAKQVLEKSVLKAA</sequence>
<gene>
    <name evidence="2" type="ORF">D1093_04385</name>
</gene>
<proteinExistence type="predicted"/>